<accession>A0ABS7S8T3</accession>
<dbReference type="RefSeq" id="WP_223403734.1">
    <property type="nucleotide sequence ID" value="NZ_JAGSHT010000005.1"/>
</dbReference>
<dbReference type="NCBIfam" id="NF005905">
    <property type="entry name" value="PRK07883.1-3"/>
    <property type="match status" value="1"/>
</dbReference>
<dbReference type="Proteomes" id="UP000826651">
    <property type="component" value="Unassembled WGS sequence"/>
</dbReference>
<dbReference type="PROSITE" id="PS50164">
    <property type="entry name" value="GIY_YIG"/>
    <property type="match status" value="1"/>
</dbReference>
<dbReference type="Gene3D" id="3.30.420.10">
    <property type="entry name" value="Ribonuclease H-like superfamily/Ribonuclease H"/>
    <property type="match status" value="1"/>
</dbReference>
<dbReference type="InterPro" id="IPR050066">
    <property type="entry name" value="UvrABC_protein_C"/>
</dbReference>
<dbReference type="InterPro" id="IPR036397">
    <property type="entry name" value="RNaseH_sf"/>
</dbReference>
<dbReference type="InterPro" id="IPR047296">
    <property type="entry name" value="GIY-YIG_UvrC_Cho"/>
</dbReference>
<dbReference type="CDD" id="cd10434">
    <property type="entry name" value="GIY-YIG_UvrC_Cho"/>
    <property type="match status" value="1"/>
</dbReference>
<dbReference type="InterPro" id="IPR000305">
    <property type="entry name" value="GIY-YIG_endonuc"/>
</dbReference>
<sequence>MAENLLHPPRPGRRLDLIDAGRSPFQASGQSGQSPVQLALDEVGTPLYEATFVVVDLETTGGSPTGSEITEIGAVKVRGGEVLGEFQTLVNPGSGIPPMITVLTGITNAMVIEAPPITEVLPAFLEFARGAVLVAHNARFDVGFLKAAAARMDLAWPRPQVVDTVALARRVVTRDEAPNHKLGTLAALFHAGTTPDHRALSDARATVDVLHALLGRMSGLGVTHLEDLTTAADPVPHARRRKSTLADGLPTGAGVYQFLGPKNEVLYVGTAVNIKRRVRSYFTAAEKRARIGEMVDLATGVRPIPCATPLEASVRELRLIAEHKPPYNRRSRAPERRPWIRLTDEAHPRLSIVRSVPVTARDTAIGPFSSRRGAEQAMEAILATVPLRQCTARLPRIPAAAASACVLAELGRCSAPCVAPTDGVATLGLPGVGGPEIRGGLPPYESTVAAAVEIMRGDAGPVMAALRRSISHLSLQQRYEEAAVHRDRLLAFLRGAARTQRLAPIQRARQIVAARAHAEGGWEIVVVRHGRLAATAISPRDTSPYLTIAALVAGGEQVAEPDVAGGAATAEETELVTGWLERAGTRLIEFDAADAQGWAMPVGGATAHLRELEAAQARDTERAALGRRAGEVPVVPVADRPGGAGRPTARRTDAG</sequence>
<keyword evidence="4" id="KW-1185">Reference proteome</keyword>
<evidence type="ECO:0000259" key="2">
    <source>
        <dbReference type="PROSITE" id="PS50164"/>
    </source>
</evidence>
<dbReference type="NCBIfam" id="NF005907">
    <property type="entry name" value="PRK07883.1-5"/>
    <property type="match status" value="1"/>
</dbReference>
<evidence type="ECO:0000256" key="1">
    <source>
        <dbReference type="SAM" id="MobiDB-lite"/>
    </source>
</evidence>
<dbReference type="InterPro" id="IPR012337">
    <property type="entry name" value="RNaseH-like_sf"/>
</dbReference>
<dbReference type="PANTHER" id="PTHR30562">
    <property type="entry name" value="UVRC/OXIDOREDUCTASE"/>
    <property type="match status" value="1"/>
</dbReference>
<name>A0ABS7S8T3_9MICO</name>
<dbReference type="Pfam" id="PF00929">
    <property type="entry name" value="RNase_T"/>
    <property type="match status" value="1"/>
</dbReference>
<dbReference type="InterPro" id="IPR006054">
    <property type="entry name" value="DnaQ"/>
</dbReference>
<reference evidence="3 4" key="1">
    <citation type="submission" date="2021-04" db="EMBL/GenBank/DDBJ databases">
        <title>Ruania sp. nov., isolated from sandy soil of mangrove forest.</title>
        <authorList>
            <person name="Ge X."/>
            <person name="Huang R."/>
            <person name="Liu W."/>
        </authorList>
    </citation>
    <scope>NUCLEOTIDE SEQUENCE [LARGE SCALE GENOMIC DNA]</scope>
    <source>
        <strain evidence="3 4">N2-46</strain>
    </source>
</reference>
<dbReference type="InterPro" id="IPR013520">
    <property type="entry name" value="Ribonucl_H"/>
</dbReference>
<comment type="caution">
    <text evidence="3">The sequence shown here is derived from an EMBL/GenBank/DDBJ whole genome shotgun (WGS) entry which is preliminary data.</text>
</comment>
<dbReference type="PANTHER" id="PTHR30562:SF1">
    <property type="entry name" value="UVRABC SYSTEM PROTEIN C"/>
    <property type="match status" value="1"/>
</dbReference>
<dbReference type="SMART" id="SM00479">
    <property type="entry name" value="EXOIII"/>
    <property type="match status" value="1"/>
</dbReference>
<dbReference type="SUPFAM" id="SSF53098">
    <property type="entry name" value="Ribonuclease H-like"/>
    <property type="match status" value="1"/>
</dbReference>
<dbReference type="Gene3D" id="3.40.1440.10">
    <property type="entry name" value="GIY-YIG endonuclease"/>
    <property type="match status" value="1"/>
</dbReference>
<evidence type="ECO:0000313" key="4">
    <source>
        <dbReference type="Proteomes" id="UP000826651"/>
    </source>
</evidence>
<keyword evidence="3" id="KW-0378">Hydrolase</keyword>
<feature type="domain" description="GIY-YIG" evidence="2">
    <location>
        <begin position="251"/>
        <end position="329"/>
    </location>
</feature>
<dbReference type="InterPro" id="IPR035901">
    <property type="entry name" value="GIY-YIG_endonuc_sf"/>
</dbReference>
<keyword evidence="3" id="KW-0269">Exonuclease</keyword>
<feature type="region of interest" description="Disordered" evidence="1">
    <location>
        <begin position="624"/>
        <end position="655"/>
    </location>
</feature>
<dbReference type="CDD" id="cd06127">
    <property type="entry name" value="DEDDh"/>
    <property type="match status" value="1"/>
</dbReference>
<dbReference type="SMART" id="SM00465">
    <property type="entry name" value="GIYc"/>
    <property type="match status" value="1"/>
</dbReference>
<evidence type="ECO:0000313" key="3">
    <source>
        <dbReference type="EMBL" id="MBZ2195623.1"/>
    </source>
</evidence>
<protein>
    <submittedName>
        <fullName evidence="3">DEDD exonuclease domain-containing protein</fullName>
    </submittedName>
</protein>
<dbReference type="GO" id="GO:0004527">
    <property type="term" value="F:exonuclease activity"/>
    <property type="evidence" value="ECO:0007669"/>
    <property type="project" value="UniProtKB-KW"/>
</dbReference>
<dbReference type="SUPFAM" id="SSF82771">
    <property type="entry name" value="GIY-YIG endonuclease"/>
    <property type="match status" value="1"/>
</dbReference>
<proteinExistence type="predicted"/>
<dbReference type="NCBIfam" id="TIGR00573">
    <property type="entry name" value="dnaq"/>
    <property type="match status" value="1"/>
</dbReference>
<organism evidence="3 4">
    <name type="scientific">Occultella gossypii</name>
    <dbReference type="NCBI Taxonomy" id="2800820"/>
    <lineage>
        <taxon>Bacteria</taxon>
        <taxon>Bacillati</taxon>
        <taxon>Actinomycetota</taxon>
        <taxon>Actinomycetes</taxon>
        <taxon>Micrococcales</taxon>
        <taxon>Ruaniaceae</taxon>
        <taxon>Occultella</taxon>
    </lineage>
</organism>
<dbReference type="Pfam" id="PF01541">
    <property type="entry name" value="GIY-YIG"/>
    <property type="match status" value="1"/>
</dbReference>
<gene>
    <name evidence="3" type="ORF">KCQ71_05620</name>
</gene>
<keyword evidence="3" id="KW-0540">Nuclease</keyword>
<dbReference type="EMBL" id="JAGSHT010000005">
    <property type="protein sequence ID" value="MBZ2195623.1"/>
    <property type="molecule type" value="Genomic_DNA"/>
</dbReference>